<keyword evidence="1" id="KW-0805">Transcription regulation</keyword>
<dbReference type="SUPFAM" id="SSF55781">
    <property type="entry name" value="GAF domain-like"/>
    <property type="match status" value="1"/>
</dbReference>
<dbReference type="AlphaFoldDB" id="A0A6S7AGH8"/>
<reference evidence="6 7" key="1">
    <citation type="submission" date="2020-04" db="EMBL/GenBank/DDBJ databases">
        <authorList>
            <person name="De Canck E."/>
        </authorList>
    </citation>
    <scope>NUCLEOTIDE SEQUENCE [LARGE SCALE GENOMIC DNA]</scope>
    <source>
        <strain evidence="6 7">LMG 3441</strain>
    </source>
</reference>
<dbReference type="SMART" id="SM00346">
    <property type="entry name" value="HTH_ICLR"/>
    <property type="match status" value="1"/>
</dbReference>
<evidence type="ECO:0000256" key="3">
    <source>
        <dbReference type="ARBA" id="ARBA00023163"/>
    </source>
</evidence>
<accession>A0A6S7AGH8</accession>
<proteinExistence type="predicted"/>
<dbReference type="InterPro" id="IPR050707">
    <property type="entry name" value="HTH_MetabolicPath_Reg"/>
</dbReference>
<dbReference type="GO" id="GO:0003677">
    <property type="term" value="F:DNA binding"/>
    <property type="evidence" value="ECO:0007669"/>
    <property type="project" value="UniProtKB-KW"/>
</dbReference>
<dbReference type="GO" id="GO:0045892">
    <property type="term" value="P:negative regulation of DNA-templated transcription"/>
    <property type="evidence" value="ECO:0007669"/>
    <property type="project" value="TreeGrafter"/>
</dbReference>
<evidence type="ECO:0000256" key="2">
    <source>
        <dbReference type="ARBA" id="ARBA00023125"/>
    </source>
</evidence>
<evidence type="ECO:0000259" key="4">
    <source>
        <dbReference type="PROSITE" id="PS51077"/>
    </source>
</evidence>
<dbReference type="InterPro" id="IPR005471">
    <property type="entry name" value="Tscrpt_reg_IclR_N"/>
</dbReference>
<evidence type="ECO:0000256" key="1">
    <source>
        <dbReference type="ARBA" id="ARBA00023015"/>
    </source>
</evidence>
<dbReference type="PANTHER" id="PTHR30136">
    <property type="entry name" value="HELIX-TURN-HELIX TRANSCRIPTIONAL REGULATOR, ICLR FAMILY"/>
    <property type="match status" value="1"/>
</dbReference>
<name>A0A6S7AGH8_9BURK</name>
<dbReference type="PROSITE" id="PS51077">
    <property type="entry name" value="HTH_ICLR"/>
    <property type="match status" value="1"/>
</dbReference>
<protein>
    <submittedName>
        <fullName evidence="6">HTH-type transcriptional regulator TsaQ1/TsaQ2</fullName>
    </submittedName>
</protein>
<feature type="domain" description="HTH iclR-type" evidence="4">
    <location>
        <begin position="19"/>
        <end position="81"/>
    </location>
</feature>
<keyword evidence="7" id="KW-1185">Reference proteome</keyword>
<evidence type="ECO:0000313" key="6">
    <source>
        <dbReference type="EMBL" id="CAB3728979.1"/>
    </source>
</evidence>
<dbReference type="InterPro" id="IPR029016">
    <property type="entry name" value="GAF-like_dom_sf"/>
</dbReference>
<evidence type="ECO:0000259" key="5">
    <source>
        <dbReference type="PROSITE" id="PS51078"/>
    </source>
</evidence>
<dbReference type="Gene3D" id="3.30.450.40">
    <property type="match status" value="1"/>
</dbReference>
<feature type="domain" description="IclR-ED" evidence="5">
    <location>
        <begin position="82"/>
        <end position="265"/>
    </location>
</feature>
<sequence>MIVAMTTPQGSRHPDPAFATTLAHGLSVLQTFRHGEPALSNRELADRTGLSKATISRLTDTLVQRGLLRYDASLRRYRLGTALLSLSYPLLASIKLRQLARPLMTRLANAAGGSASLGMHHGAHMVYVETCRGHDAVAFRPDIGAMLPLLASAMGRAWLAQADAGEAEALIASLRRQDPEAWQRHAAGWEAARRDYAAHGFCVAEGEWHADVHAVAVPMRRRVDGQVFVFNCGVPVRRLRAGELRQRIAPRLLTLVARVEKMLERQDAD</sequence>
<dbReference type="Pfam" id="PF01614">
    <property type="entry name" value="IclR_C"/>
    <property type="match status" value="1"/>
</dbReference>
<dbReference type="Gene3D" id="1.10.10.10">
    <property type="entry name" value="Winged helix-like DNA-binding domain superfamily/Winged helix DNA-binding domain"/>
    <property type="match status" value="1"/>
</dbReference>
<keyword evidence="2" id="KW-0238">DNA-binding</keyword>
<dbReference type="InterPro" id="IPR014757">
    <property type="entry name" value="Tscrpt_reg_IclR_C"/>
</dbReference>
<dbReference type="EMBL" id="CADIJQ010000008">
    <property type="protein sequence ID" value="CAB3728979.1"/>
    <property type="molecule type" value="Genomic_DNA"/>
</dbReference>
<evidence type="ECO:0000313" key="7">
    <source>
        <dbReference type="Proteomes" id="UP000494269"/>
    </source>
</evidence>
<dbReference type="Proteomes" id="UP000494269">
    <property type="component" value="Unassembled WGS sequence"/>
</dbReference>
<keyword evidence="3" id="KW-0804">Transcription</keyword>
<organism evidence="6 7">
    <name type="scientific">Achromobacter kerstersii</name>
    <dbReference type="NCBI Taxonomy" id="1353890"/>
    <lineage>
        <taxon>Bacteria</taxon>
        <taxon>Pseudomonadati</taxon>
        <taxon>Pseudomonadota</taxon>
        <taxon>Betaproteobacteria</taxon>
        <taxon>Burkholderiales</taxon>
        <taxon>Alcaligenaceae</taxon>
        <taxon>Achromobacter</taxon>
    </lineage>
</organism>
<dbReference type="PROSITE" id="PS51078">
    <property type="entry name" value="ICLR_ED"/>
    <property type="match status" value="1"/>
</dbReference>
<dbReference type="InterPro" id="IPR036390">
    <property type="entry name" value="WH_DNA-bd_sf"/>
</dbReference>
<dbReference type="Pfam" id="PF09339">
    <property type="entry name" value="HTH_IclR"/>
    <property type="match status" value="1"/>
</dbReference>
<gene>
    <name evidence="6" type="primary">tsaQ1_3</name>
    <name evidence="6" type="ORF">LMG3441_04509</name>
</gene>
<dbReference type="GO" id="GO:0003700">
    <property type="term" value="F:DNA-binding transcription factor activity"/>
    <property type="evidence" value="ECO:0007669"/>
    <property type="project" value="TreeGrafter"/>
</dbReference>
<dbReference type="InterPro" id="IPR036388">
    <property type="entry name" value="WH-like_DNA-bd_sf"/>
</dbReference>
<dbReference type="PANTHER" id="PTHR30136:SF33">
    <property type="entry name" value="TRANSCRIPTIONAL REGULATORY PROTEIN"/>
    <property type="match status" value="1"/>
</dbReference>
<dbReference type="SUPFAM" id="SSF46785">
    <property type="entry name" value="Winged helix' DNA-binding domain"/>
    <property type="match status" value="1"/>
</dbReference>